<dbReference type="InterPro" id="IPR015943">
    <property type="entry name" value="WD40/YVTN_repeat-like_dom_sf"/>
</dbReference>
<name>A0ABN1ZMJ9_9ACTN</name>
<evidence type="ECO:0000313" key="2">
    <source>
        <dbReference type="EMBL" id="GAA1501116.1"/>
    </source>
</evidence>
<dbReference type="Gene3D" id="2.130.10.10">
    <property type="entry name" value="YVTN repeat-like/Quinoprotein amine dehydrogenase"/>
    <property type="match status" value="1"/>
</dbReference>
<comment type="caution">
    <text evidence="2">The sequence shown here is derived from an EMBL/GenBank/DDBJ whole genome shotgun (WGS) entry which is preliminary data.</text>
</comment>
<organism evidence="2 3">
    <name type="scientific">Dactylosporangium maewongense</name>
    <dbReference type="NCBI Taxonomy" id="634393"/>
    <lineage>
        <taxon>Bacteria</taxon>
        <taxon>Bacillati</taxon>
        <taxon>Actinomycetota</taxon>
        <taxon>Actinomycetes</taxon>
        <taxon>Micromonosporales</taxon>
        <taxon>Micromonosporaceae</taxon>
        <taxon>Dactylosporangium</taxon>
    </lineage>
</organism>
<dbReference type="RefSeq" id="WP_344499790.1">
    <property type="nucleotide sequence ID" value="NZ_BAAAQD010000001.1"/>
</dbReference>
<dbReference type="SUPFAM" id="SSF110296">
    <property type="entry name" value="Oligoxyloglucan reducing end-specific cellobiohydrolase"/>
    <property type="match status" value="1"/>
</dbReference>
<keyword evidence="3" id="KW-1185">Reference proteome</keyword>
<accession>A0ABN1ZMJ9</accession>
<evidence type="ECO:0000313" key="3">
    <source>
        <dbReference type="Proteomes" id="UP001501470"/>
    </source>
</evidence>
<dbReference type="Proteomes" id="UP001501470">
    <property type="component" value="Unassembled WGS sequence"/>
</dbReference>
<dbReference type="PROSITE" id="PS51257">
    <property type="entry name" value="PROKAR_LIPOPROTEIN"/>
    <property type="match status" value="1"/>
</dbReference>
<proteinExistence type="predicted"/>
<protein>
    <submittedName>
        <fullName evidence="2">Uncharacterized protein</fullName>
    </submittedName>
</protein>
<reference evidence="2 3" key="1">
    <citation type="journal article" date="2019" name="Int. J. Syst. Evol. Microbiol.">
        <title>The Global Catalogue of Microorganisms (GCM) 10K type strain sequencing project: providing services to taxonomists for standard genome sequencing and annotation.</title>
        <authorList>
            <consortium name="The Broad Institute Genomics Platform"/>
            <consortium name="The Broad Institute Genome Sequencing Center for Infectious Disease"/>
            <person name="Wu L."/>
            <person name="Ma J."/>
        </authorList>
    </citation>
    <scope>NUCLEOTIDE SEQUENCE [LARGE SCALE GENOMIC DNA]</scope>
    <source>
        <strain evidence="2 3">JCM 15933</strain>
    </source>
</reference>
<sequence>MYRAVRAVVVVAMMLGSGGCGQQVGDGGWSADTEGRKGLGKVPATELGFVRHGGAVEWPAVSDWIPQGQGLQRLLPVGGCVLGIGTYQNGFRAVGANWTGNETCDRLAIDPAPGGSDAGGDRPPGKGGGWAGGGIGGDGFVVEAEGSVLAAGSSGLYRYRGGEPQQLARLDLSTTGFEGQGSRSLVRGMVRTASGRIIVNADLTAKKEQPPAVLVSDDGGVTLRRVDLPAAPRQSRAERQLLAVLEADGDTVVAIGYGWDQPGAWRSTDGGRTWQVSTVEGLPAGLMLTRLVKAADRWLAFGGIEGGGQQDSTYVLTSADGLTWTRGTVEGMGAGRVADVTAGGDGTVVVVGVIDDSRQHKVDERNDYCGVVWLGDGAGAWQRGELGCGDAPPQAVATLRDGRVVIAGNRDLWVRAAT</sequence>
<evidence type="ECO:0000256" key="1">
    <source>
        <dbReference type="SAM" id="MobiDB-lite"/>
    </source>
</evidence>
<gene>
    <name evidence="2" type="ORF">GCM10009827_009220</name>
</gene>
<dbReference type="EMBL" id="BAAAQD010000001">
    <property type="protein sequence ID" value="GAA1501116.1"/>
    <property type="molecule type" value="Genomic_DNA"/>
</dbReference>
<feature type="region of interest" description="Disordered" evidence="1">
    <location>
        <begin position="111"/>
        <end position="132"/>
    </location>
</feature>